<feature type="chain" id="PRO_5034013021" evidence="4">
    <location>
        <begin position="43"/>
        <end position="173"/>
    </location>
</feature>
<sequence length="173" mass="18917">MISFHSRALFLRIVSKHGNLIHLFSALSLQLLACLPGGYVCAAYPNPSYFDGRRGLFLLECTSLDNSWCTEHFVGKDTSSFSQHVVNCTGDCMKMIVRVTESKYFYVRTCDVSNGFSGSCSVGSFVLGIPTSTVCVCSSDRCNAGSTPQCANFLLFIVMITSLLVVYQSNVIT</sequence>
<dbReference type="Pfam" id="PF17064">
    <property type="entry name" value="QVR"/>
    <property type="match status" value="1"/>
</dbReference>
<feature type="signal peptide" evidence="4">
    <location>
        <begin position="1"/>
        <end position="42"/>
    </location>
</feature>
<evidence type="ECO:0000256" key="3">
    <source>
        <dbReference type="SAM" id="Phobius"/>
    </source>
</evidence>
<dbReference type="InterPro" id="IPR031424">
    <property type="entry name" value="QVR-like"/>
</dbReference>
<dbReference type="CDD" id="cd00117">
    <property type="entry name" value="TFP"/>
    <property type="match status" value="1"/>
</dbReference>
<evidence type="ECO:0000313" key="6">
    <source>
        <dbReference type="RefSeq" id="XP_022344327.1"/>
    </source>
</evidence>
<evidence type="ECO:0000256" key="2">
    <source>
        <dbReference type="ARBA" id="ARBA00023180"/>
    </source>
</evidence>
<evidence type="ECO:0000256" key="1">
    <source>
        <dbReference type="ARBA" id="ARBA00022729"/>
    </source>
</evidence>
<protein>
    <submittedName>
        <fullName evidence="6">Uncharacterized protein LOC111137240</fullName>
    </submittedName>
</protein>
<keyword evidence="5" id="KW-1185">Reference proteome</keyword>
<organism evidence="5 6">
    <name type="scientific">Crassostrea virginica</name>
    <name type="common">Eastern oyster</name>
    <dbReference type="NCBI Taxonomy" id="6565"/>
    <lineage>
        <taxon>Eukaryota</taxon>
        <taxon>Metazoa</taxon>
        <taxon>Spiralia</taxon>
        <taxon>Lophotrochozoa</taxon>
        <taxon>Mollusca</taxon>
        <taxon>Bivalvia</taxon>
        <taxon>Autobranchia</taxon>
        <taxon>Pteriomorphia</taxon>
        <taxon>Ostreida</taxon>
        <taxon>Ostreoidea</taxon>
        <taxon>Ostreidae</taxon>
        <taxon>Crassostrea</taxon>
    </lineage>
</organism>
<dbReference type="OrthoDB" id="6083863at2759"/>
<dbReference type="AlphaFoldDB" id="A0A8B8EWM2"/>
<keyword evidence="2" id="KW-0325">Glycoprotein</keyword>
<keyword evidence="1 4" id="KW-0732">Signal</keyword>
<evidence type="ECO:0000256" key="4">
    <source>
        <dbReference type="SAM" id="SignalP"/>
    </source>
</evidence>
<dbReference type="RefSeq" id="XP_022344327.1">
    <property type="nucleotide sequence ID" value="XM_022488619.1"/>
</dbReference>
<keyword evidence="3" id="KW-0812">Transmembrane</keyword>
<reference evidence="6" key="1">
    <citation type="submission" date="2025-08" db="UniProtKB">
        <authorList>
            <consortium name="RefSeq"/>
        </authorList>
    </citation>
    <scope>IDENTIFICATION</scope>
    <source>
        <tissue evidence="6">Whole sample</tissue>
    </source>
</reference>
<keyword evidence="3" id="KW-0472">Membrane</keyword>
<dbReference type="GeneID" id="111137240"/>
<evidence type="ECO:0000313" key="5">
    <source>
        <dbReference type="Proteomes" id="UP000694844"/>
    </source>
</evidence>
<feature type="transmembrane region" description="Helical" evidence="3">
    <location>
        <begin position="151"/>
        <end position="167"/>
    </location>
</feature>
<proteinExistence type="predicted"/>
<dbReference type="GO" id="GO:0030431">
    <property type="term" value="P:sleep"/>
    <property type="evidence" value="ECO:0007669"/>
    <property type="project" value="InterPro"/>
</dbReference>
<name>A0A8B8EWM2_CRAVI</name>
<gene>
    <name evidence="6" type="primary">LOC111137240</name>
</gene>
<keyword evidence="3" id="KW-1133">Transmembrane helix</keyword>
<dbReference type="KEGG" id="cvn:111137240"/>
<dbReference type="GO" id="GO:0032222">
    <property type="term" value="P:regulation of synaptic transmission, cholinergic"/>
    <property type="evidence" value="ECO:0007669"/>
    <property type="project" value="InterPro"/>
</dbReference>
<accession>A0A8B8EWM2</accession>
<dbReference type="Proteomes" id="UP000694844">
    <property type="component" value="Chromosome 5"/>
</dbReference>